<dbReference type="InterPro" id="IPR002575">
    <property type="entry name" value="Aminoglycoside_PTrfase"/>
</dbReference>
<sequence length="267" mass="30717">MIKNQLLLPSKLMDLSQKLIKTTIIEKGRDYQSLYMLEFSNSLKYVLKEKNVEDSGSLMDEAERLKWVNGIIPAPKVISYQVENGKEYLVMTYIEGCAAEEYQQEEGQKSLGYILGEGLRTIHNVPINNCPFDDFSPKKLIDLVRKNIKERKDEVINVVNNVFPNYTIEQLTDLLEMNKASEEELVFTHGDYGSGNVMINKGRIEAFIDLGGAGISDAYYDIYYLVKSLTYYTDRKEEVEEFIKGYGISELDEDRMKFHQIIDALLL</sequence>
<dbReference type="PANTHER" id="PTHR21310">
    <property type="entry name" value="AMINOGLYCOSIDE PHOSPHOTRANSFERASE-RELATED-RELATED"/>
    <property type="match status" value="1"/>
</dbReference>
<protein>
    <submittedName>
        <fullName evidence="9">Aminoglycoside phosphotransferase APH(3')</fullName>
    </submittedName>
</protein>
<dbReference type="InterPro" id="IPR011009">
    <property type="entry name" value="Kinase-like_dom_sf"/>
</dbReference>
<name>A0ABQ1ZD20_9BACL</name>
<keyword evidence="6 7" id="KW-0046">Antibiotic resistance</keyword>
<evidence type="ECO:0000256" key="6">
    <source>
        <dbReference type="ARBA" id="ARBA00023251"/>
    </source>
</evidence>
<evidence type="ECO:0000313" key="10">
    <source>
        <dbReference type="Proteomes" id="UP000652153"/>
    </source>
</evidence>
<evidence type="ECO:0000256" key="4">
    <source>
        <dbReference type="ARBA" id="ARBA00022777"/>
    </source>
</evidence>
<evidence type="ECO:0000256" key="3">
    <source>
        <dbReference type="ARBA" id="ARBA00022741"/>
    </source>
</evidence>
<dbReference type="Proteomes" id="UP000652153">
    <property type="component" value="Unassembled WGS sequence"/>
</dbReference>
<dbReference type="PIRSF" id="PIRSF000706">
    <property type="entry name" value="Kanamycin_kin"/>
    <property type="match status" value="1"/>
</dbReference>
<evidence type="ECO:0000256" key="7">
    <source>
        <dbReference type="PIRNR" id="PIRNR000706"/>
    </source>
</evidence>
<gene>
    <name evidence="9" type="ORF">GCM10008014_24760</name>
</gene>
<dbReference type="Gene3D" id="3.30.200.20">
    <property type="entry name" value="Phosphorylase Kinase, domain 1"/>
    <property type="match status" value="1"/>
</dbReference>
<dbReference type="InterPro" id="IPR051678">
    <property type="entry name" value="AGP_Transferase"/>
</dbReference>
<evidence type="ECO:0000256" key="1">
    <source>
        <dbReference type="ARBA" id="ARBA00006219"/>
    </source>
</evidence>
<organism evidence="9 10">
    <name type="scientific">Paenibacillus silvae</name>
    <dbReference type="NCBI Taxonomy" id="1325358"/>
    <lineage>
        <taxon>Bacteria</taxon>
        <taxon>Bacillati</taxon>
        <taxon>Bacillota</taxon>
        <taxon>Bacilli</taxon>
        <taxon>Bacillales</taxon>
        <taxon>Paenibacillaceae</taxon>
        <taxon>Paenibacillus</taxon>
    </lineage>
</organism>
<proteinExistence type="inferred from homology"/>
<keyword evidence="2 7" id="KW-0808">Transferase</keyword>
<feature type="domain" description="Aminoglycoside phosphotransferase" evidence="8">
    <location>
        <begin position="35"/>
        <end position="258"/>
    </location>
</feature>
<dbReference type="PANTHER" id="PTHR21310:SF41">
    <property type="entry name" value="3'-PHOSPHOTRANSFERASE, PUTATIVE-RELATED"/>
    <property type="match status" value="1"/>
</dbReference>
<evidence type="ECO:0000313" key="9">
    <source>
        <dbReference type="EMBL" id="GGH55289.1"/>
    </source>
</evidence>
<comment type="caution">
    <text evidence="9">The sequence shown here is derived from an EMBL/GenBank/DDBJ whole genome shotgun (WGS) entry which is preliminary data.</text>
</comment>
<dbReference type="SUPFAM" id="SSF56112">
    <property type="entry name" value="Protein kinase-like (PK-like)"/>
    <property type="match status" value="1"/>
</dbReference>
<dbReference type="RefSeq" id="WP_188592606.1">
    <property type="nucleotide sequence ID" value="NZ_BMFU01000003.1"/>
</dbReference>
<keyword evidence="5 7" id="KW-0067">ATP-binding</keyword>
<evidence type="ECO:0000256" key="2">
    <source>
        <dbReference type="ARBA" id="ARBA00022679"/>
    </source>
</evidence>
<evidence type="ECO:0000256" key="5">
    <source>
        <dbReference type="ARBA" id="ARBA00022840"/>
    </source>
</evidence>
<keyword evidence="10" id="KW-1185">Reference proteome</keyword>
<dbReference type="EMBL" id="BMFU01000003">
    <property type="protein sequence ID" value="GGH55289.1"/>
    <property type="molecule type" value="Genomic_DNA"/>
</dbReference>
<accession>A0ABQ1ZD20</accession>
<evidence type="ECO:0000259" key="8">
    <source>
        <dbReference type="Pfam" id="PF01636"/>
    </source>
</evidence>
<keyword evidence="3 7" id="KW-0547">Nucleotide-binding</keyword>
<reference evidence="10" key="1">
    <citation type="journal article" date="2019" name="Int. J. Syst. Evol. Microbiol.">
        <title>The Global Catalogue of Microorganisms (GCM) 10K type strain sequencing project: providing services to taxonomists for standard genome sequencing and annotation.</title>
        <authorList>
            <consortium name="The Broad Institute Genomics Platform"/>
            <consortium name="The Broad Institute Genome Sequencing Center for Infectious Disease"/>
            <person name="Wu L."/>
            <person name="Ma J."/>
        </authorList>
    </citation>
    <scope>NUCLEOTIDE SEQUENCE [LARGE SCALE GENOMIC DNA]</scope>
    <source>
        <strain evidence="10">CGMCC 1.12770</strain>
    </source>
</reference>
<dbReference type="Gene3D" id="3.90.1200.10">
    <property type="match status" value="1"/>
</dbReference>
<dbReference type="Pfam" id="PF01636">
    <property type="entry name" value="APH"/>
    <property type="match status" value="1"/>
</dbReference>
<comment type="similarity">
    <text evidence="1 7">Belongs to the aminoglycoside phosphotransferase family.</text>
</comment>
<keyword evidence="4 7" id="KW-0418">Kinase</keyword>
<dbReference type="InterPro" id="IPR024165">
    <property type="entry name" value="Kan/Strep_kinase"/>
</dbReference>